<dbReference type="RefSeq" id="WP_341695678.1">
    <property type="nucleotide sequence ID" value="NZ_JBBYHR010000002.1"/>
</dbReference>
<feature type="signal peptide" evidence="1">
    <location>
        <begin position="1"/>
        <end position="18"/>
    </location>
</feature>
<reference evidence="2 3" key="1">
    <citation type="submission" date="2024-04" db="EMBL/GenBank/DDBJ databases">
        <title>Flavobacterium sp. DGU11 16S ribosomal RNA gene Genome sequencing and assembly.</title>
        <authorList>
            <person name="Park S."/>
        </authorList>
    </citation>
    <scope>NUCLEOTIDE SEQUENCE [LARGE SCALE GENOMIC DNA]</scope>
    <source>
        <strain evidence="2 3">DGU11</strain>
    </source>
</reference>
<name>A0ABU9HTU0_9FLAO</name>
<feature type="chain" id="PRO_5047103381" description="LTXXQ motif family protein" evidence="1">
    <location>
        <begin position="19"/>
        <end position="122"/>
    </location>
</feature>
<sequence>MKKIIALFVIMLAFGATANAQQKKAAAQTATQQPAGSDAAINQAAAKDMALLSETLKLTDDQNTMFKRLFQKKHQMLATPNLTDERKGVIAKNIETKLKSGLDADQIAKLDSNPELLKKLVN</sequence>
<evidence type="ECO:0000313" key="3">
    <source>
        <dbReference type="Proteomes" id="UP001464555"/>
    </source>
</evidence>
<dbReference type="Proteomes" id="UP001464555">
    <property type="component" value="Unassembled WGS sequence"/>
</dbReference>
<dbReference type="EMBL" id="JBBYHR010000002">
    <property type="protein sequence ID" value="MEL1243357.1"/>
    <property type="molecule type" value="Genomic_DNA"/>
</dbReference>
<keyword evidence="3" id="KW-1185">Reference proteome</keyword>
<gene>
    <name evidence="2" type="ORF">AAEO56_03715</name>
</gene>
<comment type="caution">
    <text evidence="2">The sequence shown here is derived from an EMBL/GenBank/DDBJ whole genome shotgun (WGS) entry which is preliminary data.</text>
</comment>
<protein>
    <recommendedName>
        <fullName evidence="4">LTXXQ motif family protein</fullName>
    </recommendedName>
</protein>
<proteinExistence type="predicted"/>
<evidence type="ECO:0000313" key="2">
    <source>
        <dbReference type="EMBL" id="MEL1243357.1"/>
    </source>
</evidence>
<organism evidence="2 3">
    <name type="scientific">Flavobacterium arundinis</name>
    <dbReference type="NCBI Taxonomy" id="3139143"/>
    <lineage>
        <taxon>Bacteria</taxon>
        <taxon>Pseudomonadati</taxon>
        <taxon>Bacteroidota</taxon>
        <taxon>Flavobacteriia</taxon>
        <taxon>Flavobacteriales</taxon>
        <taxon>Flavobacteriaceae</taxon>
        <taxon>Flavobacterium</taxon>
    </lineage>
</organism>
<accession>A0ABU9HTU0</accession>
<evidence type="ECO:0008006" key="4">
    <source>
        <dbReference type="Google" id="ProtNLM"/>
    </source>
</evidence>
<keyword evidence="1" id="KW-0732">Signal</keyword>
<evidence type="ECO:0000256" key="1">
    <source>
        <dbReference type="SAM" id="SignalP"/>
    </source>
</evidence>